<evidence type="ECO:0000313" key="2">
    <source>
        <dbReference type="EMBL" id="KDO21724.1"/>
    </source>
</evidence>
<dbReference type="VEuPathDB" id="FungiDB:SPRG_13140"/>
<dbReference type="AlphaFoldDB" id="A0A067BTB0"/>
<reference evidence="2 3" key="1">
    <citation type="journal article" date="2013" name="PLoS Genet.">
        <title>Distinctive expansion of potential virulence genes in the genome of the oomycete fish pathogen Saprolegnia parasitica.</title>
        <authorList>
            <person name="Jiang R.H."/>
            <person name="de Bruijn I."/>
            <person name="Haas B.J."/>
            <person name="Belmonte R."/>
            <person name="Lobach L."/>
            <person name="Christie J."/>
            <person name="van den Ackerveken G."/>
            <person name="Bottin A."/>
            <person name="Bulone V."/>
            <person name="Diaz-Moreno S.M."/>
            <person name="Dumas B."/>
            <person name="Fan L."/>
            <person name="Gaulin E."/>
            <person name="Govers F."/>
            <person name="Grenville-Briggs L.J."/>
            <person name="Horner N.R."/>
            <person name="Levin J.Z."/>
            <person name="Mammella M."/>
            <person name="Meijer H.J."/>
            <person name="Morris P."/>
            <person name="Nusbaum C."/>
            <person name="Oome S."/>
            <person name="Phillips A.J."/>
            <person name="van Rooyen D."/>
            <person name="Rzeszutek E."/>
            <person name="Saraiva M."/>
            <person name="Secombes C.J."/>
            <person name="Seidl M.F."/>
            <person name="Snel B."/>
            <person name="Stassen J.H."/>
            <person name="Sykes S."/>
            <person name="Tripathy S."/>
            <person name="van den Berg H."/>
            <person name="Vega-Arreguin J.C."/>
            <person name="Wawra S."/>
            <person name="Young S.K."/>
            <person name="Zeng Q."/>
            <person name="Dieguez-Uribeondo J."/>
            <person name="Russ C."/>
            <person name="Tyler B.M."/>
            <person name="van West P."/>
        </authorList>
    </citation>
    <scope>NUCLEOTIDE SEQUENCE [LARGE SCALE GENOMIC DNA]</scope>
    <source>
        <strain evidence="2 3">CBS 223.65</strain>
    </source>
</reference>
<protein>
    <recommendedName>
        <fullName evidence="4">Myb/SANT-like domain-containing protein</fullName>
    </recommendedName>
</protein>
<gene>
    <name evidence="2" type="ORF">SPRG_13140</name>
</gene>
<dbReference type="Proteomes" id="UP000030745">
    <property type="component" value="Unassembled WGS sequence"/>
</dbReference>
<dbReference type="PANTHER" id="PTHR46929:SF3">
    <property type="entry name" value="MYB_SANT-LIKE DOMAIN-CONTAINING PROTEIN"/>
    <property type="match status" value="1"/>
</dbReference>
<feature type="compositionally biased region" description="Acidic residues" evidence="1">
    <location>
        <begin position="150"/>
        <end position="170"/>
    </location>
</feature>
<accession>A0A067BTB0</accession>
<feature type="region of interest" description="Disordered" evidence="1">
    <location>
        <begin position="184"/>
        <end position="203"/>
    </location>
</feature>
<organism evidence="2 3">
    <name type="scientific">Saprolegnia parasitica (strain CBS 223.65)</name>
    <dbReference type="NCBI Taxonomy" id="695850"/>
    <lineage>
        <taxon>Eukaryota</taxon>
        <taxon>Sar</taxon>
        <taxon>Stramenopiles</taxon>
        <taxon>Oomycota</taxon>
        <taxon>Saprolegniomycetes</taxon>
        <taxon>Saprolegniales</taxon>
        <taxon>Saprolegniaceae</taxon>
        <taxon>Saprolegnia</taxon>
    </lineage>
</organism>
<evidence type="ECO:0000313" key="3">
    <source>
        <dbReference type="Proteomes" id="UP000030745"/>
    </source>
</evidence>
<sequence length="238" mass="26103">MVVPANWTRALEVALVEAFCKIAKSPQYLVAGGKNLKATGWAIVVKDLTPKEATIATAQQCVTKWKRLKTDYTDYHFLINLAGYEAGFDDAKWAELDKGRPNKLSRFRNEPFHHYDAMAVALGDTMATGDELGTREDVLGAADPDSSGLEGDDGGDASSESSEEASDVEPSDQLSQARKRAKVLHELTKNKRKKTKEDVASKRMKKEVVEALKGINTSLGRLVELYAARAPETFPDSN</sequence>
<evidence type="ECO:0000256" key="1">
    <source>
        <dbReference type="SAM" id="MobiDB-lite"/>
    </source>
</evidence>
<keyword evidence="3" id="KW-1185">Reference proteome</keyword>
<name>A0A067BTB0_SAPPC</name>
<evidence type="ECO:0008006" key="4">
    <source>
        <dbReference type="Google" id="ProtNLM"/>
    </source>
</evidence>
<dbReference type="PANTHER" id="PTHR46929">
    <property type="entry name" value="EXPRESSED PROTEIN"/>
    <property type="match status" value="1"/>
</dbReference>
<proteinExistence type="predicted"/>
<dbReference type="OMA" id="FAHYDEM"/>
<dbReference type="KEGG" id="spar:SPRG_13140"/>
<dbReference type="EMBL" id="KK583281">
    <property type="protein sequence ID" value="KDO21724.1"/>
    <property type="molecule type" value="Genomic_DNA"/>
</dbReference>
<dbReference type="GeneID" id="24135040"/>
<dbReference type="OrthoDB" id="79390at2759"/>
<dbReference type="RefSeq" id="XP_012207527.1">
    <property type="nucleotide sequence ID" value="XM_012352137.1"/>
</dbReference>
<feature type="region of interest" description="Disordered" evidence="1">
    <location>
        <begin position="137"/>
        <end position="179"/>
    </location>
</feature>